<evidence type="ECO:0000256" key="1">
    <source>
        <dbReference type="SAM" id="MobiDB-lite"/>
    </source>
</evidence>
<dbReference type="EMBL" id="KK100440">
    <property type="protein sequence ID" value="KIZ05910.1"/>
    <property type="molecule type" value="Genomic_DNA"/>
</dbReference>
<dbReference type="GeneID" id="25734923"/>
<gene>
    <name evidence="2" type="ORF">MNEG_2045</name>
</gene>
<organism evidence="2 3">
    <name type="scientific">Monoraphidium neglectum</name>
    <dbReference type="NCBI Taxonomy" id="145388"/>
    <lineage>
        <taxon>Eukaryota</taxon>
        <taxon>Viridiplantae</taxon>
        <taxon>Chlorophyta</taxon>
        <taxon>core chlorophytes</taxon>
        <taxon>Chlorophyceae</taxon>
        <taxon>CS clade</taxon>
        <taxon>Sphaeropleales</taxon>
        <taxon>Selenastraceae</taxon>
        <taxon>Monoraphidium</taxon>
    </lineage>
</organism>
<keyword evidence="3" id="KW-1185">Reference proteome</keyword>
<protein>
    <submittedName>
        <fullName evidence="2">Uncharacterized protein</fullName>
    </submittedName>
</protein>
<feature type="region of interest" description="Disordered" evidence="1">
    <location>
        <begin position="15"/>
        <end position="36"/>
    </location>
</feature>
<dbReference type="KEGG" id="mng:MNEG_2045"/>
<name>A0A0D2MTL1_9CHLO</name>
<dbReference type="AlphaFoldDB" id="A0A0D2MTL1"/>
<evidence type="ECO:0000313" key="3">
    <source>
        <dbReference type="Proteomes" id="UP000054498"/>
    </source>
</evidence>
<accession>A0A0D2MTL1</accession>
<reference evidence="2 3" key="1">
    <citation type="journal article" date="2013" name="BMC Genomics">
        <title>Reconstruction of the lipid metabolism for the microalga Monoraphidium neglectum from its genome sequence reveals characteristics suitable for biofuel production.</title>
        <authorList>
            <person name="Bogen C."/>
            <person name="Al-Dilaimi A."/>
            <person name="Albersmeier A."/>
            <person name="Wichmann J."/>
            <person name="Grundmann M."/>
            <person name="Rupp O."/>
            <person name="Lauersen K.J."/>
            <person name="Blifernez-Klassen O."/>
            <person name="Kalinowski J."/>
            <person name="Goesmann A."/>
            <person name="Mussgnug J.H."/>
            <person name="Kruse O."/>
        </authorList>
    </citation>
    <scope>NUCLEOTIDE SEQUENCE [LARGE SCALE GENOMIC DNA]</scope>
    <source>
        <strain evidence="2 3">SAG 48.87</strain>
    </source>
</reference>
<dbReference type="RefSeq" id="XP_013904929.1">
    <property type="nucleotide sequence ID" value="XM_014049475.1"/>
</dbReference>
<proteinExistence type="predicted"/>
<sequence length="60" mass="6562">MSDLANANSVSLDAVVPDTWSEPEVEERQSHQAQGGVLTGARRCLRAWVLRQGADGELKR</sequence>
<evidence type="ECO:0000313" key="2">
    <source>
        <dbReference type="EMBL" id="KIZ05910.1"/>
    </source>
</evidence>
<dbReference type="Proteomes" id="UP000054498">
    <property type="component" value="Unassembled WGS sequence"/>
</dbReference>